<dbReference type="RefSeq" id="WP_188540219.1">
    <property type="nucleotide sequence ID" value="NZ_BMFT01000001.1"/>
</dbReference>
<evidence type="ECO:0000256" key="1">
    <source>
        <dbReference type="SAM" id="SignalP"/>
    </source>
</evidence>
<organism evidence="2 3">
    <name type="scientific">Paenibacillus segetis</name>
    <dbReference type="NCBI Taxonomy" id="1325360"/>
    <lineage>
        <taxon>Bacteria</taxon>
        <taxon>Bacillati</taxon>
        <taxon>Bacillota</taxon>
        <taxon>Bacilli</taxon>
        <taxon>Bacillales</taxon>
        <taxon>Paenibacillaceae</taxon>
        <taxon>Paenibacillus</taxon>
    </lineage>
</organism>
<keyword evidence="3" id="KW-1185">Reference proteome</keyword>
<proteinExistence type="predicted"/>
<protein>
    <recommendedName>
        <fullName evidence="4">Lipoprotein</fullName>
    </recommendedName>
</protein>
<evidence type="ECO:0000313" key="3">
    <source>
        <dbReference type="Proteomes" id="UP000659344"/>
    </source>
</evidence>
<dbReference type="PROSITE" id="PS51257">
    <property type="entry name" value="PROKAR_LIPOPROTEIN"/>
    <property type="match status" value="1"/>
</dbReference>
<dbReference type="EMBL" id="BMFT01000001">
    <property type="protein sequence ID" value="GGH28472.1"/>
    <property type="molecule type" value="Genomic_DNA"/>
</dbReference>
<name>A0ABQ1YKZ8_9BACL</name>
<comment type="caution">
    <text evidence="2">The sequence shown here is derived from an EMBL/GenBank/DDBJ whole genome shotgun (WGS) entry which is preliminary data.</text>
</comment>
<accession>A0ABQ1YKZ8</accession>
<evidence type="ECO:0008006" key="4">
    <source>
        <dbReference type="Google" id="ProtNLM"/>
    </source>
</evidence>
<evidence type="ECO:0000313" key="2">
    <source>
        <dbReference type="EMBL" id="GGH28472.1"/>
    </source>
</evidence>
<gene>
    <name evidence="2" type="ORF">GCM10008013_30500</name>
</gene>
<dbReference type="Proteomes" id="UP000659344">
    <property type="component" value="Unassembled WGS sequence"/>
</dbReference>
<reference evidence="3" key="1">
    <citation type="journal article" date="2019" name="Int. J. Syst. Evol. Microbiol.">
        <title>The Global Catalogue of Microorganisms (GCM) 10K type strain sequencing project: providing services to taxonomists for standard genome sequencing and annotation.</title>
        <authorList>
            <consortium name="The Broad Institute Genomics Platform"/>
            <consortium name="The Broad Institute Genome Sequencing Center for Infectious Disease"/>
            <person name="Wu L."/>
            <person name="Ma J."/>
        </authorList>
    </citation>
    <scope>NUCLEOTIDE SEQUENCE [LARGE SCALE GENOMIC DNA]</scope>
    <source>
        <strain evidence="3">CGMCC 1.12769</strain>
    </source>
</reference>
<feature type="signal peptide" evidence="1">
    <location>
        <begin position="1"/>
        <end position="32"/>
    </location>
</feature>
<feature type="chain" id="PRO_5046340165" description="Lipoprotein" evidence="1">
    <location>
        <begin position="33"/>
        <end position="150"/>
    </location>
</feature>
<sequence length="150" mass="16528">MRIFLHLCYISISLLVLVGLSACNSGNSSVTAKDVQKALEKQGLEVTQINVGTAEQGENSSLQLEGVFPEAFDVTLPTADLANPEYVFVYQFSAEKEAKSAKESVGISSLRMVDLHPNVAQKKNIVVIYWSQTMEKPLMINQFTKAMDKL</sequence>
<keyword evidence="1" id="KW-0732">Signal</keyword>